<organism evidence="2 3">
    <name type="scientific">Streptomyces niveus</name>
    <name type="common">Streptomyces spheroides</name>
    <dbReference type="NCBI Taxonomy" id="193462"/>
    <lineage>
        <taxon>Bacteria</taxon>
        <taxon>Bacillati</taxon>
        <taxon>Actinomycetota</taxon>
        <taxon>Actinomycetes</taxon>
        <taxon>Kitasatosporales</taxon>
        <taxon>Streptomycetaceae</taxon>
        <taxon>Streptomyces</taxon>
    </lineage>
</organism>
<gene>
    <name evidence="2" type="ORF">OG442_19980</name>
</gene>
<sequence>MTVQRTELTPPQLEWFKSSYSTGNGGECLEIAWRKSTHSSGGGGECVEVAPTPTHVHIRDSKQPSGPMLTVGPDAWAGFVGLVAN</sequence>
<dbReference type="Pfam" id="PF04149">
    <property type="entry name" value="DUF397"/>
    <property type="match status" value="2"/>
</dbReference>
<dbReference type="InterPro" id="IPR007278">
    <property type="entry name" value="DUF397"/>
</dbReference>
<reference evidence="2" key="1">
    <citation type="submission" date="2022-10" db="EMBL/GenBank/DDBJ databases">
        <title>The complete genomes of actinobacterial strains from the NBC collection.</title>
        <authorList>
            <person name="Joergensen T.S."/>
            <person name="Alvarez Arevalo M."/>
            <person name="Sterndorff E.B."/>
            <person name="Faurdal D."/>
            <person name="Vuksanovic O."/>
            <person name="Mourched A.-S."/>
            <person name="Charusanti P."/>
            <person name="Shaw S."/>
            <person name="Blin K."/>
            <person name="Weber T."/>
        </authorList>
    </citation>
    <scope>NUCLEOTIDE SEQUENCE</scope>
    <source>
        <strain evidence="2">NBC_01432</strain>
    </source>
</reference>
<proteinExistence type="predicted"/>
<dbReference type="RefSeq" id="WP_329077265.1">
    <property type="nucleotide sequence ID" value="NZ_CP108849.2"/>
</dbReference>
<keyword evidence="3" id="KW-1185">Reference proteome</keyword>
<dbReference type="Proteomes" id="UP001432209">
    <property type="component" value="Chromosome"/>
</dbReference>
<dbReference type="EMBL" id="CP109495">
    <property type="protein sequence ID" value="WUX53653.1"/>
    <property type="molecule type" value="Genomic_DNA"/>
</dbReference>
<feature type="domain" description="DUF397" evidence="1">
    <location>
        <begin position="13"/>
        <end position="31"/>
    </location>
</feature>
<protein>
    <submittedName>
        <fullName evidence="2">DUF397 domain-containing protein</fullName>
    </submittedName>
</protein>
<evidence type="ECO:0000313" key="2">
    <source>
        <dbReference type="EMBL" id="WUX53653.1"/>
    </source>
</evidence>
<name>A0ABZ2A4L8_STRNV</name>
<feature type="domain" description="DUF397" evidence="1">
    <location>
        <begin position="32"/>
        <end position="82"/>
    </location>
</feature>
<evidence type="ECO:0000313" key="3">
    <source>
        <dbReference type="Proteomes" id="UP001432209"/>
    </source>
</evidence>
<accession>A0ABZ2A4L8</accession>
<evidence type="ECO:0000259" key="1">
    <source>
        <dbReference type="Pfam" id="PF04149"/>
    </source>
</evidence>